<gene>
    <name evidence="1" type="ORF">GBF38_015674</name>
</gene>
<organism evidence="1 2">
    <name type="scientific">Nibea albiflora</name>
    <name type="common">Yellow drum</name>
    <name type="synonym">Corvina albiflora</name>
    <dbReference type="NCBI Taxonomy" id="240163"/>
    <lineage>
        <taxon>Eukaryota</taxon>
        <taxon>Metazoa</taxon>
        <taxon>Chordata</taxon>
        <taxon>Craniata</taxon>
        <taxon>Vertebrata</taxon>
        <taxon>Euteleostomi</taxon>
        <taxon>Actinopterygii</taxon>
        <taxon>Neopterygii</taxon>
        <taxon>Teleostei</taxon>
        <taxon>Neoteleostei</taxon>
        <taxon>Acanthomorphata</taxon>
        <taxon>Eupercaria</taxon>
        <taxon>Sciaenidae</taxon>
        <taxon>Nibea</taxon>
    </lineage>
</organism>
<sequence length="61" mass="6769">GLTSNTHNPFYCCTLLEKLLTGFRGLLLRRVSAVLCRSRGSNMERDEYGHGGMDVYLCGDA</sequence>
<protein>
    <submittedName>
        <fullName evidence="1">Uncharacterized protein</fullName>
    </submittedName>
</protein>
<dbReference type="Proteomes" id="UP000805704">
    <property type="component" value="Chromosome 5"/>
</dbReference>
<comment type="caution">
    <text evidence="1">The sequence shown here is derived from an EMBL/GenBank/DDBJ whole genome shotgun (WGS) entry which is preliminary data.</text>
</comment>
<feature type="non-terminal residue" evidence="1">
    <location>
        <position position="1"/>
    </location>
</feature>
<accession>A0ACB7EQ98</accession>
<proteinExistence type="predicted"/>
<dbReference type="EMBL" id="CM024793">
    <property type="protein sequence ID" value="KAG8003021.1"/>
    <property type="molecule type" value="Genomic_DNA"/>
</dbReference>
<evidence type="ECO:0000313" key="2">
    <source>
        <dbReference type="Proteomes" id="UP000805704"/>
    </source>
</evidence>
<keyword evidence="2" id="KW-1185">Reference proteome</keyword>
<name>A0ACB7EQ98_NIBAL</name>
<reference evidence="1" key="1">
    <citation type="submission" date="2020-04" db="EMBL/GenBank/DDBJ databases">
        <title>A chromosome-scale assembly and high-density genetic map of the yellow drum (Nibea albiflora) genome.</title>
        <authorList>
            <person name="Xu D."/>
            <person name="Zhang W."/>
            <person name="Chen R."/>
            <person name="Tan P."/>
            <person name="Wang L."/>
            <person name="Song H."/>
            <person name="Tian L."/>
            <person name="Zhu Q."/>
            <person name="Wang B."/>
        </authorList>
    </citation>
    <scope>NUCLEOTIDE SEQUENCE</scope>
    <source>
        <strain evidence="1">ZJHYS-2018</strain>
    </source>
</reference>
<evidence type="ECO:0000313" key="1">
    <source>
        <dbReference type="EMBL" id="KAG8003021.1"/>
    </source>
</evidence>